<dbReference type="InterPro" id="IPR002750">
    <property type="entry name" value="CobE/GbiG_C"/>
</dbReference>
<gene>
    <name evidence="3" type="ORF">FOE67_17270</name>
</gene>
<evidence type="ECO:0000313" key="3">
    <source>
        <dbReference type="EMBL" id="MBB0231210.1"/>
    </source>
</evidence>
<proteinExistence type="predicted"/>
<feature type="domain" description="CobE/GbiG C-terminal" evidence="2">
    <location>
        <begin position="121"/>
        <end position="252"/>
    </location>
</feature>
<evidence type="ECO:0000313" key="4">
    <source>
        <dbReference type="Proteomes" id="UP000530234"/>
    </source>
</evidence>
<dbReference type="Gene3D" id="3.30.420.180">
    <property type="entry name" value="CobE/GbiG C-terminal domain"/>
    <property type="match status" value="1"/>
</dbReference>
<dbReference type="SUPFAM" id="SSF159664">
    <property type="entry name" value="CobE/GbiG C-terminal domain-like"/>
    <property type="match status" value="1"/>
</dbReference>
<dbReference type="PANTHER" id="PTHR37477">
    <property type="entry name" value="COBALT-PRECORRIN-5A HYDROLASE"/>
    <property type="match status" value="1"/>
</dbReference>
<feature type="compositionally biased region" description="Gly residues" evidence="1">
    <location>
        <begin position="18"/>
        <end position="37"/>
    </location>
</feature>
<feature type="region of interest" description="Disordered" evidence="1">
    <location>
        <begin position="79"/>
        <end position="114"/>
    </location>
</feature>
<evidence type="ECO:0000259" key="2">
    <source>
        <dbReference type="Pfam" id="PF01890"/>
    </source>
</evidence>
<comment type="caution">
    <text evidence="3">The sequence shown here is derived from an EMBL/GenBank/DDBJ whole genome shotgun (WGS) entry which is preliminary data.</text>
</comment>
<name>A0A7W3T5A2_9ACTN</name>
<dbReference type="Proteomes" id="UP000530234">
    <property type="component" value="Unassembled WGS sequence"/>
</dbReference>
<protein>
    <recommendedName>
        <fullName evidence="2">CobE/GbiG C-terminal domain-containing protein</fullName>
    </recommendedName>
</protein>
<accession>A0A7W3T5A2</accession>
<sequence length="256" mass="24260">MRRAAGGGAHDAAADAGLSGGGGALGQPVGPDGGSGAGARVPPHGGGTRGRWGPGLGPHPSRAARRGLRAGRGARLLPARPLGGCAGGAPAAGGRLPGTRRGAGTERRRVNRRAGAPAGVCAGVGARPGVTAREVLELIAAAFARLAPPAGATSPVPGALPEPVPAAVATVGARAGEPGLLEATRRLGVPLRSHPAEALAGVAGARPSARVLAAVGTPSVSEAAALLTAGPGAVLLVPRLVSPGGRCTVALAGPGT</sequence>
<reference evidence="4" key="1">
    <citation type="submission" date="2019-10" db="EMBL/GenBank/DDBJ databases">
        <title>Streptomyces sp. nov., a novel actinobacterium isolated from alkaline environment.</title>
        <authorList>
            <person name="Golinska P."/>
        </authorList>
    </citation>
    <scope>NUCLEOTIDE SEQUENCE [LARGE SCALE GENOMIC DNA]</scope>
    <source>
        <strain evidence="4">DSM 42108</strain>
    </source>
</reference>
<keyword evidence="4" id="KW-1185">Reference proteome</keyword>
<dbReference type="InterPro" id="IPR052553">
    <property type="entry name" value="CbiG_hydrolase"/>
</dbReference>
<evidence type="ECO:0000256" key="1">
    <source>
        <dbReference type="SAM" id="MobiDB-lite"/>
    </source>
</evidence>
<feature type="compositionally biased region" description="Low complexity" evidence="1">
    <location>
        <begin position="92"/>
        <end position="102"/>
    </location>
</feature>
<organism evidence="3 4">
    <name type="scientific">Streptomyces calidiresistens</name>
    <dbReference type="NCBI Taxonomy" id="1485586"/>
    <lineage>
        <taxon>Bacteria</taxon>
        <taxon>Bacillati</taxon>
        <taxon>Actinomycetota</taxon>
        <taxon>Actinomycetes</taxon>
        <taxon>Kitasatosporales</taxon>
        <taxon>Streptomycetaceae</taxon>
        <taxon>Streptomyces</taxon>
    </lineage>
</organism>
<dbReference type="Pfam" id="PF01890">
    <property type="entry name" value="CbiG_C"/>
    <property type="match status" value="1"/>
</dbReference>
<dbReference type="EMBL" id="VKHS01000457">
    <property type="protein sequence ID" value="MBB0231210.1"/>
    <property type="molecule type" value="Genomic_DNA"/>
</dbReference>
<dbReference type="AlphaFoldDB" id="A0A7W3T5A2"/>
<feature type="compositionally biased region" description="Gly residues" evidence="1">
    <location>
        <begin position="44"/>
        <end position="56"/>
    </location>
</feature>
<dbReference type="InterPro" id="IPR036518">
    <property type="entry name" value="CobE/GbiG_C_sf"/>
</dbReference>
<dbReference type="PANTHER" id="PTHR37477:SF1">
    <property type="entry name" value="COBALT-PRECORRIN-5A HYDROLASE"/>
    <property type="match status" value="1"/>
</dbReference>
<dbReference type="GO" id="GO:0009236">
    <property type="term" value="P:cobalamin biosynthetic process"/>
    <property type="evidence" value="ECO:0007669"/>
    <property type="project" value="InterPro"/>
</dbReference>
<feature type="region of interest" description="Disordered" evidence="1">
    <location>
        <begin position="18"/>
        <end position="67"/>
    </location>
</feature>